<sequence>MAFADTADRRIAAHLPDCFDVLRQQRRARTHASRRTGGFRPGVATTDDNDIKR</sequence>
<gene>
    <name evidence="2" type="ORF">METZ01_LOCUS88907</name>
</gene>
<reference evidence="2" key="1">
    <citation type="submission" date="2018-05" db="EMBL/GenBank/DDBJ databases">
        <authorList>
            <person name="Lanie J.A."/>
            <person name="Ng W.-L."/>
            <person name="Kazmierczak K.M."/>
            <person name="Andrzejewski T.M."/>
            <person name="Davidsen T.M."/>
            <person name="Wayne K.J."/>
            <person name="Tettelin H."/>
            <person name="Glass J.I."/>
            <person name="Rusch D."/>
            <person name="Podicherti R."/>
            <person name="Tsui H.-C.T."/>
            <person name="Winkler M.E."/>
        </authorList>
    </citation>
    <scope>NUCLEOTIDE SEQUENCE</scope>
</reference>
<dbReference type="AlphaFoldDB" id="A0A381V9Q9"/>
<organism evidence="2">
    <name type="scientific">marine metagenome</name>
    <dbReference type="NCBI Taxonomy" id="408172"/>
    <lineage>
        <taxon>unclassified sequences</taxon>
        <taxon>metagenomes</taxon>
        <taxon>ecological metagenomes</taxon>
    </lineage>
</organism>
<dbReference type="AntiFam" id="ANF00154">
    <property type="entry name" value="Shadow ORF (opposite mnmG)"/>
</dbReference>
<name>A0A381V9Q9_9ZZZZ</name>
<evidence type="ECO:0000256" key="1">
    <source>
        <dbReference type="SAM" id="MobiDB-lite"/>
    </source>
</evidence>
<feature type="region of interest" description="Disordered" evidence="1">
    <location>
        <begin position="27"/>
        <end position="53"/>
    </location>
</feature>
<dbReference type="EMBL" id="UINC01008005">
    <property type="protein sequence ID" value="SVA36053.1"/>
    <property type="molecule type" value="Genomic_DNA"/>
</dbReference>
<protein>
    <submittedName>
        <fullName evidence="2">Uncharacterized protein</fullName>
    </submittedName>
</protein>
<proteinExistence type="predicted"/>
<accession>A0A381V9Q9</accession>
<evidence type="ECO:0000313" key="2">
    <source>
        <dbReference type="EMBL" id="SVA36053.1"/>
    </source>
</evidence>